<proteinExistence type="predicted"/>
<evidence type="ECO:0000256" key="2">
    <source>
        <dbReference type="ARBA" id="ARBA00022692"/>
    </source>
</evidence>
<protein>
    <recommendedName>
        <fullName evidence="6">O-antigen ligase-related domain-containing protein</fullName>
    </recommendedName>
</protein>
<evidence type="ECO:0000256" key="5">
    <source>
        <dbReference type="SAM" id="Phobius"/>
    </source>
</evidence>
<organism evidence="7 8">
    <name type="scientific">Pseudomonas maioricensis</name>
    <dbReference type="NCBI Taxonomy" id="1766623"/>
    <lineage>
        <taxon>Bacteria</taxon>
        <taxon>Pseudomonadati</taxon>
        <taxon>Pseudomonadota</taxon>
        <taxon>Gammaproteobacteria</taxon>
        <taxon>Pseudomonadales</taxon>
        <taxon>Pseudomonadaceae</taxon>
        <taxon>Pseudomonas</taxon>
    </lineage>
</organism>
<feature type="transmembrane region" description="Helical" evidence="5">
    <location>
        <begin position="12"/>
        <end position="30"/>
    </location>
</feature>
<evidence type="ECO:0000259" key="6">
    <source>
        <dbReference type="Pfam" id="PF04932"/>
    </source>
</evidence>
<dbReference type="PANTHER" id="PTHR37422:SF13">
    <property type="entry name" value="LIPOPOLYSACCHARIDE BIOSYNTHESIS PROTEIN PA4999-RELATED"/>
    <property type="match status" value="1"/>
</dbReference>
<dbReference type="Proteomes" id="UP001320513">
    <property type="component" value="Unassembled WGS sequence"/>
</dbReference>
<dbReference type="Pfam" id="PF04932">
    <property type="entry name" value="Wzy_C"/>
    <property type="match status" value="1"/>
</dbReference>
<reference evidence="7 8" key="1">
    <citation type="submission" date="2015-12" db="EMBL/GenBank/DDBJ databases">
        <title>Phylogenomics in the description of a new species in the Pseudomonas syringae group.</title>
        <authorList>
            <person name="Busquets A."/>
            <person name="Gomila M."/>
            <person name="Beiki F."/>
            <person name="Rahimian H."/>
            <person name="Mulet M."/>
            <person name="Sanchez D."/>
            <person name="Garcia-Valdes E."/>
            <person name="Lalucat J."/>
        </authorList>
    </citation>
    <scope>NUCLEOTIDE SEQUENCE [LARGE SCALE GENOMIC DNA]</scope>
    <source>
        <strain evidence="7 8">S25</strain>
    </source>
</reference>
<evidence type="ECO:0000256" key="4">
    <source>
        <dbReference type="ARBA" id="ARBA00023136"/>
    </source>
</evidence>
<feature type="transmembrane region" description="Helical" evidence="5">
    <location>
        <begin position="42"/>
        <end position="58"/>
    </location>
</feature>
<evidence type="ECO:0000313" key="7">
    <source>
        <dbReference type="EMBL" id="MCI8210385.1"/>
    </source>
</evidence>
<accession>A0ABS9ZII2</accession>
<sequence length="323" mass="36620">MLFYGRQPIPLRIQLLITLAMLSAALSSYLGLSGYYIGERQIAGSILFYGFFVFGSLVPDLQRFFKGLFAGICVVATLVMLVFFIERPYQVGLIMFSVADYRLWGANYFPDWPNYLAFMLGLGFLLGIFVERRFVLAAVCLIAAFMTTSRTPLFALGFALIFILFKMGWRARIISFLAGLVFLIISAVVLLPTADMGAEFFVRLFLFSDRAEVYSSAWRLFEVSPYLGSGAVLLDERVGNHGAASFHNTYLDILVRQGFLGLIIFLALVFPNIRRARPEHVWMMGAIIMYFLVPSMFQNFLKHPHFVMIYSAILATLVRRKDL</sequence>
<gene>
    <name evidence="7" type="ORF">AUC61_12635</name>
</gene>
<keyword evidence="2 5" id="KW-0812">Transmembrane</keyword>
<feature type="transmembrane region" description="Helical" evidence="5">
    <location>
        <begin position="280"/>
        <end position="297"/>
    </location>
</feature>
<comment type="caution">
    <text evidence="7">The sequence shown here is derived from an EMBL/GenBank/DDBJ whole genome shotgun (WGS) entry which is preliminary data.</text>
</comment>
<keyword evidence="8" id="KW-1185">Reference proteome</keyword>
<feature type="transmembrane region" description="Helical" evidence="5">
    <location>
        <begin position="64"/>
        <end position="85"/>
    </location>
</feature>
<dbReference type="PANTHER" id="PTHR37422">
    <property type="entry name" value="TEICHURONIC ACID BIOSYNTHESIS PROTEIN TUAE"/>
    <property type="match status" value="1"/>
</dbReference>
<keyword evidence="4 5" id="KW-0472">Membrane</keyword>
<evidence type="ECO:0000313" key="8">
    <source>
        <dbReference type="Proteomes" id="UP001320513"/>
    </source>
</evidence>
<comment type="subcellular location">
    <subcellularLocation>
        <location evidence="1">Membrane</location>
        <topology evidence="1">Multi-pass membrane protein</topology>
    </subcellularLocation>
</comment>
<feature type="transmembrane region" description="Helical" evidence="5">
    <location>
        <begin position="136"/>
        <end position="164"/>
    </location>
</feature>
<dbReference type="InterPro" id="IPR007016">
    <property type="entry name" value="O-antigen_ligase-rel_domated"/>
</dbReference>
<name>A0ABS9ZII2_9PSED</name>
<evidence type="ECO:0000256" key="3">
    <source>
        <dbReference type="ARBA" id="ARBA00022989"/>
    </source>
</evidence>
<dbReference type="EMBL" id="LOHG01000007">
    <property type="protein sequence ID" value="MCI8210385.1"/>
    <property type="molecule type" value="Genomic_DNA"/>
</dbReference>
<feature type="transmembrane region" description="Helical" evidence="5">
    <location>
        <begin position="253"/>
        <end position="273"/>
    </location>
</feature>
<keyword evidence="3 5" id="KW-1133">Transmembrane helix</keyword>
<feature type="transmembrane region" description="Helical" evidence="5">
    <location>
        <begin position="176"/>
        <end position="194"/>
    </location>
</feature>
<feature type="domain" description="O-antigen ligase-related" evidence="6">
    <location>
        <begin position="136"/>
        <end position="266"/>
    </location>
</feature>
<evidence type="ECO:0000256" key="1">
    <source>
        <dbReference type="ARBA" id="ARBA00004141"/>
    </source>
</evidence>
<feature type="transmembrane region" description="Helical" evidence="5">
    <location>
        <begin position="112"/>
        <end position="130"/>
    </location>
</feature>
<dbReference type="InterPro" id="IPR051533">
    <property type="entry name" value="WaaL-like"/>
</dbReference>